<protein>
    <submittedName>
        <fullName evidence="3">Pyridoxal phosphate homeostasis protein</fullName>
    </submittedName>
</protein>
<keyword evidence="1" id="KW-0663">Pyridoxal phosphate</keyword>
<organism evidence="3">
    <name type="scientific">bioreactor metagenome</name>
    <dbReference type="NCBI Taxonomy" id="1076179"/>
    <lineage>
        <taxon>unclassified sequences</taxon>
        <taxon>metagenomes</taxon>
        <taxon>ecological metagenomes</taxon>
    </lineage>
</organism>
<evidence type="ECO:0000313" key="3">
    <source>
        <dbReference type="EMBL" id="MPN60692.1"/>
    </source>
</evidence>
<evidence type="ECO:0000256" key="1">
    <source>
        <dbReference type="ARBA" id="ARBA00022898"/>
    </source>
</evidence>
<dbReference type="GO" id="GO:0030170">
    <property type="term" value="F:pyridoxal phosphate binding"/>
    <property type="evidence" value="ECO:0007669"/>
    <property type="project" value="InterPro"/>
</dbReference>
<gene>
    <name evidence="3" type="ORF">SDC9_208423</name>
</gene>
<dbReference type="Pfam" id="PF01168">
    <property type="entry name" value="Ala_racemase_N"/>
    <property type="match status" value="1"/>
</dbReference>
<dbReference type="PANTHER" id="PTHR10146">
    <property type="entry name" value="PROLINE SYNTHETASE CO-TRANSCRIBED BACTERIAL HOMOLOG PROTEIN"/>
    <property type="match status" value="1"/>
</dbReference>
<dbReference type="InterPro" id="IPR011078">
    <property type="entry name" value="PyrdxlP_homeostasis"/>
</dbReference>
<evidence type="ECO:0000259" key="2">
    <source>
        <dbReference type="Pfam" id="PF01168"/>
    </source>
</evidence>
<dbReference type="PANTHER" id="PTHR10146:SF14">
    <property type="entry name" value="PYRIDOXAL PHOSPHATE HOMEOSTASIS PROTEIN"/>
    <property type="match status" value="1"/>
</dbReference>
<dbReference type="NCBIfam" id="TIGR00044">
    <property type="entry name" value="YggS family pyridoxal phosphate-dependent enzyme"/>
    <property type="match status" value="1"/>
</dbReference>
<reference evidence="3" key="1">
    <citation type="submission" date="2019-08" db="EMBL/GenBank/DDBJ databases">
        <authorList>
            <person name="Kucharzyk K."/>
            <person name="Murdoch R.W."/>
            <person name="Higgins S."/>
            <person name="Loffler F."/>
        </authorList>
    </citation>
    <scope>NUCLEOTIDE SEQUENCE</scope>
</reference>
<dbReference type="AlphaFoldDB" id="A0A645JC15"/>
<accession>A0A645JC15</accession>
<feature type="domain" description="Alanine racemase N-terminal" evidence="2">
    <location>
        <begin position="3"/>
        <end position="133"/>
    </location>
</feature>
<dbReference type="Gene3D" id="3.20.20.10">
    <property type="entry name" value="Alanine racemase"/>
    <property type="match status" value="1"/>
</dbReference>
<dbReference type="InterPro" id="IPR029066">
    <property type="entry name" value="PLP-binding_barrel"/>
</dbReference>
<dbReference type="SUPFAM" id="SSF51419">
    <property type="entry name" value="PLP-binding barrel"/>
    <property type="match status" value="1"/>
</dbReference>
<name>A0A645JC15_9ZZZZ</name>
<dbReference type="InterPro" id="IPR001608">
    <property type="entry name" value="Ala_racemase_N"/>
</dbReference>
<dbReference type="EMBL" id="VSSQ01136291">
    <property type="protein sequence ID" value="MPN60692.1"/>
    <property type="molecule type" value="Genomic_DNA"/>
</dbReference>
<comment type="caution">
    <text evidence="3">The sequence shown here is derived from an EMBL/GenBank/DDBJ whole genome shotgun (WGS) entry which is preliminary data.</text>
</comment>
<sequence>MIHSVDSLHLLAEINRQSEKIGKMMDILIQVNTAADENKFGIRPEELDGFLQQATRFPNISVKGLMTIGRQFADEAGTRRSFQELHKLFVDTKEKKYDNINMIFLSMGMSADYKIAIEEGSNMVRIGTSIFGKRK</sequence>
<proteinExistence type="predicted"/>